<dbReference type="RefSeq" id="WP_154474056.1">
    <property type="nucleotide sequence ID" value="NZ_VUMD01000036.1"/>
</dbReference>
<evidence type="ECO:0000313" key="2">
    <source>
        <dbReference type="Proteomes" id="UP000429958"/>
    </source>
</evidence>
<protein>
    <submittedName>
        <fullName evidence="1">Uncharacterized protein</fullName>
    </submittedName>
</protein>
<comment type="caution">
    <text evidence="1">The sequence shown here is derived from an EMBL/GenBank/DDBJ whole genome shotgun (WGS) entry which is preliminary data.</text>
</comment>
<dbReference type="AlphaFoldDB" id="A0A7X2TEL0"/>
<reference evidence="1 2" key="1">
    <citation type="submission" date="2019-08" db="EMBL/GenBank/DDBJ databases">
        <title>In-depth cultivation of the pig gut microbiome towards novel bacterial diversity and tailored functional studies.</title>
        <authorList>
            <person name="Wylensek D."/>
            <person name="Hitch T.C.A."/>
            <person name="Clavel T."/>
        </authorList>
    </citation>
    <scope>NUCLEOTIDE SEQUENCE [LARGE SCALE GENOMIC DNA]</scope>
    <source>
        <strain evidence="1 2">WCA-389-WT-23D1</strain>
    </source>
</reference>
<organism evidence="1 2">
    <name type="scientific">Clostridium porci</name>
    <dbReference type="NCBI Taxonomy" id="2605778"/>
    <lineage>
        <taxon>Bacteria</taxon>
        <taxon>Bacillati</taxon>
        <taxon>Bacillota</taxon>
        <taxon>Clostridia</taxon>
        <taxon>Eubacteriales</taxon>
        <taxon>Clostridiaceae</taxon>
        <taxon>Clostridium</taxon>
    </lineage>
</organism>
<dbReference type="EMBL" id="VUMD01000036">
    <property type="protein sequence ID" value="MSS38680.1"/>
    <property type="molecule type" value="Genomic_DNA"/>
</dbReference>
<gene>
    <name evidence="1" type="ORF">FYJ39_19795</name>
</gene>
<evidence type="ECO:0000313" key="1">
    <source>
        <dbReference type="EMBL" id="MSS38680.1"/>
    </source>
</evidence>
<proteinExistence type="predicted"/>
<dbReference type="Proteomes" id="UP000429958">
    <property type="component" value="Unassembled WGS sequence"/>
</dbReference>
<keyword evidence="2" id="KW-1185">Reference proteome</keyword>
<name>A0A7X2TEL0_9CLOT</name>
<accession>A0A7X2TEL0</accession>
<sequence length="84" mass="9428">MRVTAKVHILAKVQKPWTDSNGVERLSYSINIMQEQGQVIDTLKLNQEQYNLVEANKSYTVIADYGSGKNGSFLRVVDIVADKV</sequence>